<evidence type="ECO:0000256" key="4">
    <source>
        <dbReference type="ARBA" id="ARBA00022989"/>
    </source>
</evidence>
<feature type="transmembrane region" description="Helical" evidence="7">
    <location>
        <begin position="197"/>
        <end position="219"/>
    </location>
</feature>
<sequence length="491" mass="50244">MVLGPSNGWFSPDFVAFGGATAWIVRIPSIDIPNPVGQILFTQCNGSLALPAGHGNLLGTGEETSPDDLVQVAGQCVGDAAAQRVALATTVYFVTMAIASLAGPEVNRGLWAWKVLGQGLLMVGAFFLPADSGAPWAEAARVLAALFLLAEVFVMLDFAFVAHDCLAERMARRWEEIEDEYMGSDDKPGCCANLWQVAYALLSAVLWTGSAATVIAFAAKEANSGPACSAGTGALLASLLLAICYTIASLLECLAPASGAKGILPPSLVFAYCTWLLVSALSGLPDVACNPIDAIGDGQSAGEVSVSIAVATISVVYMALSASAAVPGLWGSAGAAAGEAQAERSLLEDNESEDGASPKEYDPLAVKDSPGAGHAVAPRLSADEEASPRAPERPVGGGSCSDARDMAWLFHIVMAVAAGYMGAVMTGWQVPASGQFELAANATVAGGSAMQASQRSVVAFAAQVGAAGFAVLLYTWCLIAELCCPGRSFGK</sequence>
<keyword evidence="3 7" id="KW-0812">Transmembrane</keyword>
<keyword evidence="11" id="KW-1185">Reference proteome</keyword>
<evidence type="ECO:0000256" key="6">
    <source>
        <dbReference type="SAM" id="MobiDB-lite"/>
    </source>
</evidence>
<evidence type="ECO:0000313" key="12">
    <source>
        <dbReference type="Proteomes" id="UP000324907"/>
    </source>
</evidence>
<feature type="transmembrane region" description="Helical" evidence="7">
    <location>
        <begin position="457"/>
        <end position="479"/>
    </location>
</feature>
<gene>
    <name evidence="8" type="ORF">FNF28_07856</name>
    <name evidence="9" type="ORF">FNF29_08230</name>
    <name evidence="10" type="ORF">FNF31_07647</name>
</gene>
<feature type="transmembrane region" description="Helical" evidence="7">
    <location>
        <begin position="408"/>
        <end position="428"/>
    </location>
</feature>
<comment type="caution">
    <text evidence="10">The sequence shown here is derived from an EMBL/GenBank/DDBJ whole genome shotgun (WGS) entry which is preliminary data.</text>
</comment>
<dbReference type="Proteomes" id="UP000324907">
    <property type="component" value="Unassembled WGS sequence"/>
</dbReference>
<accession>A0A5A8C1W8</accession>
<evidence type="ECO:0000256" key="2">
    <source>
        <dbReference type="ARBA" id="ARBA00006665"/>
    </source>
</evidence>
<feature type="transmembrane region" description="Helical" evidence="7">
    <location>
        <begin position="142"/>
        <end position="163"/>
    </location>
</feature>
<dbReference type="GO" id="GO:0016020">
    <property type="term" value="C:membrane"/>
    <property type="evidence" value="ECO:0007669"/>
    <property type="project" value="UniProtKB-SubCell"/>
</dbReference>
<evidence type="ECO:0000313" key="13">
    <source>
        <dbReference type="Proteomes" id="UP000325113"/>
    </source>
</evidence>
<dbReference type="EMBL" id="VLTN01000099">
    <property type="protein sequence ID" value="KAA0146128.1"/>
    <property type="molecule type" value="Genomic_DNA"/>
</dbReference>
<feature type="transmembrane region" description="Helical" evidence="7">
    <location>
        <begin position="110"/>
        <end position="130"/>
    </location>
</feature>
<feature type="transmembrane region" description="Helical" evidence="7">
    <location>
        <begin position="231"/>
        <end position="251"/>
    </location>
</feature>
<protein>
    <submittedName>
        <fullName evidence="10">Uncharacterized protein</fullName>
    </submittedName>
</protein>
<comment type="subcellular location">
    <subcellularLocation>
        <location evidence="1">Membrane</location>
        <topology evidence="1">Multi-pass membrane protein</topology>
    </subcellularLocation>
</comment>
<feature type="transmembrane region" description="Helical" evidence="7">
    <location>
        <begin position="304"/>
        <end position="326"/>
    </location>
</feature>
<evidence type="ECO:0000313" key="10">
    <source>
        <dbReference type="EMBL" id="KAA0147072.1"/>
    </source>
</evidence>
<feature type="transmembrane region" description="Helical" evidence="7">
    <location>
        <begin position="85"/>
        <end position="103"/>
    </location>
</feature>
<feature type="region of interest" description="Disordered" evidence="6">
    <location>
        <begin position="341"/>
        <end position="399"/>
    </location>
</feature>
<proteinExistence type="inferred from homology"/>
<keyword evidence="5 7" id="KW-0472">Membrane</keyword>
<dbReference type="AlphaFoldDB" id="A0A5A8C1W8"/>
<name>A0A5A8C1W8_CAFRO</name>
<evidence type="ECO:0000256" key="5">
    <source>
        <dbReference type="ARBA" id="ARBA00023136"/>
    </source>
</evidence>
<keyword evidence="4 7" id="KW-1133">Transmembrane helix</keyword>
<dbReference type="InterPro" id="IPR005016">
    <property type="entry name" value="TDE1/TMS"/>
</dbReference>
<evidence type="ECO:0000256" key="7">
    <source>
        <dbReference type="SAM" id="Phobius"/>
    </source>
</evidence>
<evidence type="ECO:0000313" key="9">
    <source>
        <dbReference type="EMBL" id="KAA0146128.1"/>
    </source>
</evidence>
<dbReference type="Proteomes" id="UP000323011">
    <property type="component" value="Unassembled WGS sequence"/>
</dbReference>
<dbReference type="Pfam" id="PF03348">
    <property type="entry name" value="Serinc"/>
    <property type="match status" value="1"/>
</dbReference>
<dbReference type="EMBL" id="VLTM01000171">
    <property type="protein sequence ID" value="KAA0147072.1"/>
    <property type="molecule type" value="Genomic_DNA"/>
</dbReference>
<evidence type="ECO:0000313" key="8">
    <source>
        <dbReference type="EMBL" id="KAA0145593.1"/>
    </source>
</evidence>
<evidence type="ECO:0000313" key="11">
    <source>
        <dbReference type="Proteomes" id="UP000323011"/>
    </source>
</evidence>
<dbReference type="PANTHER" id="PTHR10383:SF9">
    <property type="entry name" value="SERINE INCORPORATOR, ISOFORM F"/>
    <property type="match status" value="1"/>
</dbReference>
<organism evidence="10 13">
    <name type="scientific">Cafeteria roenbergensis</name>
    <name type="common">Marine flagellate</name>
    <dbReference type="NCBI Taxonomy" id="33653"/>
    <lineage>
        <taxon>Eukaryota</taxon>
        <taxon>Sar</taxon>
        <taxon>Stramenopiles</taxon>
        <taxon>Bigyra</taxon>
        <taxon>Opalozoa</taxon>
        <taxon>Bicosoecida</taxon>
        <taxon>Cafeteriaceae</taxon>
        <taxon>Cafeteria</taxon>
    </lineage>
</organism>
<comment type="similarity">
    <text evidence="2">Belongs to the TDE1 family.</text>
</comment>
<dbReference type="PANTHER" id="PTHR10383">
    <property type="entry name" value="SERINE INCORPORATOR"/>
    <property type="match status" value="1"/>
</dbReference>
<reference evidence="11 12" key="1">
    <citation type="submission" date="2019-07" db="EMBL/GenBank/DDBJ databases">
        <title>Genomes of Cafeteria roenbergensis.</title>
        <authorList>
            <person name="Fischer M.G."/>
            <person name="Hackl T."/>
            <person name="Roman M."/>
        </authorList>
    </citation>
    <scope>NUCLEOTIDE SEQUENCE [LARGE SCALE GENOMIC DNA]</scope>
    <source>
        <strain evidence="9 11">BVI</strain>
        <strain evidence="10 13">Cflag</strain>
        <strain evidence="8 12">RCC970-E3</strain>
    </source>
</reference>
<feature type="transmembrane region" description="Helical" evidence="7">
    <location>
        <begin position="263"/>
        <end position="284"/>
    </location>
</feature>
<evidence type="ECO:0000256" key="3">
    <source>
        <dbReference type="ARBA" id="ARBA00022692"/>
    </source>
</evidence>
<dbReference type="Proteomes" id="UP000325113">
    <property type="component" value="Unassembled WGS sequence"/>
</dbReference>
<dbReference type="EMBL" id="VLTL01000380">
    <property type="protein sequence ID" value="KAA0145593.1"/>
    <property type="molecule type" value="Genomic_DNA"/>
</dbReference>
<evidence type="ECO:0000256" key="1">
    <source>
        <dbReference type="ARBA" id="ARBA00004141"/>
    </source>
</evidence>